<dbReference type="EMBL" id="ODYU01009963">
    <property type="protein sequence ID" value="SOQ54729.1"/>
    <property type="molecule type" value="Genomic_DNA"/>
</dbReference>
<evidence type="ECO:0000313" key="1">
    <source>
        <dbReference type="EMBL" id="SOQ54729.1"/>
    </source>
</evidence>
<gene>
    <name evidence="1" type="ORF">SFRICE_036564</name>
</gene>
<dbReference type="AlphaFoldDB" id="A0A2H1WNT5"/>
<accession>A0A2H1WNT5</accession>
<reference evidence="1" key="1">
    <citation type="submission" date="2016-07" db="EMBL/GenBank/DDBJ databases">
        <authorList>
            <person name="Bretaudeau A."/>
        </authorList>
    </citation>
    <scope>NUCLEOTIDE SEQUENCE</scope>
    <source>
        <strain evidence="1">Rice</strain>
        <tissue evidence="1">Whole body</tissue>
    </source>
</reference>
<proteinExistence type="predicted"/>
<organism evidence="1">
    <name type="scientific">Spodoptera frugiperda</name>
    <name type="common">Fall armyworm</name>
    <dbReference type="NCBI Taxonomy" id="7108"/>
    <lineage>
        <taxon>Eukaryota</taxon>
        <taxon>Metazoa</taxon>
        <taxon>Ecdysozoa</taxon>
        <taxon>Arthropoda</taxon>
        <taxon>Hexapoda</taxon>
        <taxon>Insecta</taxon>
        <taxon>Pterygota</taxon>
        <taxon>Neoptera</taxon>
        <taxon>Endopterygota</taxon>
        <taxon>Lepidoptera</taxon>
        <taxon>Glossata</taxon>
        <taxon>Ditrysia</taxon>
        <taxon>Noctuoidea</taxon>
        <taxon>Noctuidae</taxon>
        <taxon>Amphipyrinae</taxon>
        <taxon>Spodoptera</taxon>
    </lineage>
</organism>
<sequence>MNRDKDPVACPALGQARGIVRLLLTKNHPVPTPAFLTDYQSRQVLEEKLKIEFPKFHDGN</sequence>
<protein>
    <submittedName>
        <fullName evidence="1">SFRICE_036564</fullName>
    </submittedName>
</protein>
<name>A0A2H1WNT5_SPOFR</name>